<evidence type="ECO:0000313" key="2">
    <source>
        <dbReference type="EMBL" id="KEQ30960.1"/>
    </source>
</evidence>
<dbReference type="EMBL" id="JNFF01000022">
    <property type="protein sequence ID" value="KEQ30960.1"/>
    <property type="molecule type" value="Genomic_DNA"/>
</dbReference>
<dbReference type="eggNOG" id="COG0644">
    <property type="taxonomic scope" value="Bacteria"/>
</dbReference>
<dbReference type="InterPro" id="IPR050407">
    <property type="entry name" value="Geranylgeranyl_reductase"/>
</dbReference>
<dbReference type="PRINTS" id="PR00420">
    <property type="entry name" value="RNGMNOXGNASE"/>
</dbReference>
<dbReference type="Pfam" id="PF01494">
    <property type="entry name" value="FAD_binding_3"/>
    <property type="match status" value="1"/>
</dbReference>
<dbReference type="Proteomes" id="UP000028007">
    <property type="component" value="Unassembled WGS sequence"/>
</dbReference>
<name>A0A081PJT7_9SPHI</name>
<sequence length="375" mass="42313">MKNKPDIFIVGGGLAGLTNAILLSKSGFEVSLAERKKYPFHKVCGEYVSNEVLTLLSGMGVLPGDINASHISKLIVSSPSGKYLEAGLTMGGFGISRYTLDEALYQIANKQGVKFITAEKITGISFSENKFSICSAAQEYQADIVIGAYGKRSNLDQKLDRKFFYNRSPYMAVKYHIRSDFAKDAIRLDNFEGGYCGLNKIEDDLYCLCYLSENRHLKKYGSIAEMEREVLMKNPFLKDVFEHSDFVWNRPETINEIAFDNKPLIENHILMCGDTAGMITPLCGNGMAMAFHAAKILSENIINYCNNGFDHRIRIQMEQAYQQQWQKQFAFRLRTGRYIQRFFGSEILSEAVVGGLKYFPAITRYLVKQTHGSTI</sequence>
<organism evidence="2 3">
    <name type="scientific">Pedobacter antarcticus 4BY</name>
    <dbReference type="NCBI Taxonomy" id="1358423"/>
    <lineage>
        <taxon>Bacteria</taxon>
        <taxon>Pseudomonadati</taxon>
        <taxon>Bacteroidota</taxon>
        <taxon>Sphingobacteriia</taxon>
        <taxon>Sphingobacteriales</taxon>
        <taxon>Sphingobacteriaceae</taxon>
        <taxon>Pedobacter</taxon>
    </lineage>
</organism>
<evidence type="ECO:0000313" key="3">
    <source>
        <dbReference type="Proteomes" id="UP000028007"/>
    </source>
</evidence>
<comment type="caution">
    <text evidence="2">The sequence shown here is derived from an EMBL/GenBank/DDBJ whole genome shotgun (WGS) entry which is preliminary data.</text>
</comment>
<dbReference type="AlphaFoldDB" id="A0A081PJT7"/>
<reference evidence="2 3" key="1">
    <citation type="journal article" date="1992" name="Int. J. Syst. Bacteriol.">
        <title>Sphingobacterium antarcticus sp. nov. a Psychrotrophic Bacterium from the Soils of Schirmacher Oasis, Antarctica.</title>
        <authorList>
            <person name="Shivaji S."/>
            <person name="Ray M.K."/>
            <person name="Rao N.S."/>
            <person name="Saiserr L."/>
            <person name="Jagannadham M.V."/>
            <person name="Kumar G.S."/>
            <person name="Reddy G."/>
            <person name="Bhargava P.M."/>
        </authorList>
    </citation>
    <scope>NUCLEOTIDE SEQUENCE [LARGE SCALE GENOMIC DNA]</scope>
    <source>
        <strain evidence="2 3">4BY</strain>
    </source>
</reference>
<dbReference type="GO" id="GO:0071949">
    <property type="term" value="F:FAD binding"/>
    <property type="evidence" value="ECO:0007669"/>
    <property type="project" value="InterPro"/>
</dbReference>
<keyword evidence="3" id="KW-1185">Reference proteome</keyword>
<dbReference type="InterPro" id="IPR036188">
    <property type="entry name" value="FAD/NAD-bd_sf"/>
</dbReference>
<dbReference type="PANTHER" id="PTHR42685:SF22">
    <property type="entry name" value="CONDITIONED MEDIUM FACTOR RECEPTOR 1"/>
    <property type="match status" value="1"/>
</dbReference>
<gene>
    <name evidence="2" type="ORF">N180_08750</name>
</gene>
<dbReference type="Gene3D" id="3.50.50.60">
    <property type="entry name" value="FAD/NAD(P)-binding domain"/>
    <property type="match status" value="1"/>
</dbReference>
<dbReference type="PANTHER" id="PTHR42685">
    <property type="entry name" value="GERANYLGERANYL DIPHOSPHATE REDUCTASE"/>
    <property type="match status" value="1"/>
</dbReference>
<dbReference type="SUPFAM" id="SSF51905">
    <property type="entry name" value="FAD/NAD(P)-binding domain"/>
    <property type="match status" value="1"/>
</dbReference>
<dbReference type="OrthoDB" id="1142316at2"/>
<protein>
    <submittedName>
        <fullName evidence="2">FAD-dependent oxidoreductase</fullName>
    </submittedName>
</protein>
<proteinExistence type="predicted"/>
<evidence type="ECO:0000259" key="1">
    <source>
        <dbReference type="Pfam" id="PF01494"/>
    </source>
</evidence>
<dbReference type="InterPro" id="IPR002938">
    <property type="entry name" value="FAD-bd"/>
</dbReference>
<dbReference type="RefSeq" id="WP_037438628.1">
    <property type="nucleotide sequence ID" value="NZ_JNFF01000022.1"/>
</dbReference>
<accession>A0A081PJT7</accession>
<feature type="domain" description="FAD-binding" evidence="1">
    <location>
        <begin position="6"/>
        <end position="298"/>
    </location>
</feature>